<dbReference type="GO" id="GO:0005506">
    <property type="term" value="F:iron ion binding"/>
    <property type="evidence" value="ECO:0007669"/>
    <property type="project" value="InterPro"/>
</dbReference>
<dbReference type="EMBL" id="MGAQ01000015">
    <property type="protein sequence ID" value="OGK50584.1"/>
    <property type="molecule type" value="Genomic_DNA"/>
</dbReference>
<sequence>MLDRVYKDFLLDHYRNPRNNGHLKKKTHSASLYNAMCGDRIHLEILLSDDTVQDASFTGEGCVISTASASLLTSFIKNKKISELNNLTRKSMIDLVGIEVSPGRIKCLLLPYEALKKALE</sequence>
<feature type="domain" description="NIF system FeS cluster assembly NifU N-terminal" evidence="1">
    <location>
        <begin position="6"/>
        <end position="119"/>
    </location>
</feature>
<evidence type="ECO:0000313" key="2">
    <source>
        <dbReference type="EMBL" id="OGK50584.1"/>
    </source>
</evidence>
<dbReference type="GO" id="GO:0051536">
    <property type="term" value="F:iron-sulfur cluster binding"/>
    <property type="evidence" value="ECO:0007669"/>
    <property type="project" value="InterPro"/>
</dbReference>
<organism evidence="2 3">
    <name type="scientific">Candidatus Roizmanbacteria bacterium RIFCSPLOWO2_01_FULL_40_42</name>
    <dbReference type="NCBI Taxonomy" id="1802066"/>
    <lineage>
        <taxon>Bacteria</taxon>
        <taxon>Candidatus Roizmaniibacteriota</taxon>
    </lineage>
</organism>
<dbReference type="PANTHER" id="PTHR10093">
    <property type="entry name" value="IRON-SULFUR CLUSTER ASSEMBLY ENZYME NIFU HOMOLOG"/>
    <property type="match status" value="1"/>
</dbReference>
<comment type="caution">
    <text evidence="2">The sequence shown here is derived from an EMBL/GenBank/DDBJ whole genome shotgun (WGS) entry which is preliminary data.</text>
</comment>
<dbReference type="Pfam" id="PF01592">
    <property type="entry name" value="NifU_N"/>
    <property type="match status" value="1"/>
</dbReference>
<evidence type="ECO:0000313" key="3">
    <source>
        <dbReference type="Proteomes" id="UP000178558"/>
    </source>
</evidence>
<reference evidence="2 3" key="1">
    <citation type="journal article" date="2016" name="Nat. Commun.">
        <title>Thousands of microbial genomes shed light on interconnected biogeochemical processes in an aquifer system.</title>
        <authorList>
            <person name="Anantharaman K."/>
            <person name="Brown C.T."/>
            <person name="Hug L.A."/>
            <person name="Sharon I."/>
            <person name="Castelle C.J."/>
            <person name="Probst A.J."/>
            <person name="Thomas B.C."/>
            <person name="Singh A."/>
            <person name="Wilkins M.J."/>
            <person name="Karaoz U."/>
            <person name="Brodie E.L."/>
            <person name="Williams K.H."/>
            <person name="Hubbard S.S."/>
            <person name="Banfield J.F."/>
        </authorList>
    </citation>
    <scope>NUCLEOTIDE SEQUENCE [LARGE SCALE GENOMIC DNA]</scope>
</reference>
<dbReference type="InterPro" id="IPR002871">
    <property type="entry name" value="NIF_FeS_clus_asmbl_NifU_N"/>
</dbReference>
<dbReference type="Proteomes" id="UP000178558">
    <property type="component" value="Unassembled WGS sequence"/>
</dbReference>
<dbReference type="CDD" id="cd06664">
    <property type="entry name" value="IscU_like"/>
    <property type="match status" value="1"/>
</dbReference>
<proteinExistence type="predicted"/>
<protein>
    <submittedName>
        <fullName evidence="2">SUF system NifU family Fe-S cluster assembly protein</fullName>
    </submittedName>
</protein>
<dbReference type="SUPFAM" id="SSF82649">
    <property type="entry name" value="SufE/NifU"/>
    <property type="match status" value="1"/>
</dbReference>
<dbReference type="NCBIfam" id="TIGR01994">
    <property type="entry name" value="SUF_scaf_2"/>
    <property type="match status" value="1"/>
</dbReference>
<accession>A0A1F7J4P5</accession>
<dbReference type="GO" id="GO:0016226">
    <property type="term" value="P:iron-sulfur cluster assembly"/>
    <property type="evidence" value="ECO:0007669"/>
    <property type="project" value="InterPro"/>
</dbReference>
<dbReference type="AlphaFoldDB" id="A0A1F7J4P5"/>
<dbReference type="Gene3D" id="3.90.1010.10">
    <property type="match status" value="1"/>
</dbReference>
<name>A0A1F7J4P5_9BACT</name>
<evidence type="ECO:0000259" key="1">
    <source>
        <dbReference type="Pfam" id="PF01592"/>
    </source>
</evidence>
<gene>
    <name evidence="2" type="ORF">A3B50_02260</name>
</gene>